<evidence type="ECO:0000313" key="7">
    <source>
        <dbReference type="EMBL" id="EKV11307.1"/>
    </source>
</evidence>
<dbReference type="GO" id="GO:0003713">
    <property type="term" value="F:transcription coactivator activity"/>
    <property type="evidence" value="ECO:0007669"/>
    <property type="project" value="TreeGrafter"/>
</dbReference>
<dbReference type="PANTHER" id="PTHR13556:SF2">
    <property type="entry name" value="TRANSCRIPTIONAL ADAPTER 3"/>
    <property type="match status" value="1"/>
</dbReference>
<feature type="compositionally biased region" description="Polar residues" evidence="6">
    <location>
        <begin position="430"/>
        <end position="443"/>
    </location>
</feature>
<protein>
    <submittedName>
        <fullName evidence="7">Transcriptional regulator Ngg1, putative</fullName>
    </submittedName>
</protein>
<organism evidence="7 8">
    <name type="scientific">Penicillium digitatum (strain PHI26 / CECT 20796)</name>
    <name type="common">Green mold</name>
    <dbReference type="NCBI Taxonomy" id="1170229"/>
    <lineage>
        <taxon>Eukaryota</taxon>
        <taxon>Fungi</taxon>
        <taxon>Dikarya</taxon>
        <taxon>Ascomycota</taxon>
        <taxon>Pezizomycotina</taxon>
        <taxon>Eurotiomycetes</taxon>
        <taxon>Eurotiomycetidae</taxon>
        <taxon>Eurotiales</taxon>
        <taxon>Aspergillaceae</taxon>
        <taxon>Penicillium</taxon>
    </lineage>
</organism>
<feature type="region of interest" description="Disordered" evidence="6">
    <location>
        <begin position="1"/>
        <end position="35"/>
    </location>
</feature>
<evidence type="ECO:0000256" key="4">
    <source>
        <dbReference type="ARBA" id="ARBA00023163"/>
    </source>
</evidence>
<feature type="compositionally biased region" description="Basic and acidic residues" evidence="6">
    <location>
        <begin position="457"/>
        <end position="466"/>
    </location>
</feature>
<feature type="compositionally biased region" description="Basic residues" evidence="6">
    <location>
        <begin position="583"/>
        <end position="598"/>
    </location>
</feature>
<dbReference type="HOGENOM" id="CLU_016102_0_0_1"/>
<dbReference type="AlphaFoldDB" id="K9FS72"/>
<feature type="compositionally biased region" description="Basic and acidic residues" evidence="6">
    <location>
        <begin position="102"/>
        <end position="136"/>
    </location>
</feature>
<dbReference type="GO" id="GO:0006357">
    <property type="term" value="P:regulation of transcription by RNA polymerase II"/>
    <property type="evidence" value="ECO:0007669"/>
    <property type="project" value="TreeGrafter"/>
</dbReference>
<evidence type="ECO:0000256" key="5">
    <source>
        <dbReference type="ARBA" id="ARBA00023242"/>
    </source>
</evidence>
<dbReference type="InterPro" id="IPR019340">
    <property type="entry name" value="Histone_AcTrfase_su3"/>
</dbReference>
<dbReference type="eggNOG" id="KOG4191">
    <property type="taxonomic scope" value="Eukaryota"/>
</dbReference>
<feature type="compositionally biased region" description="Polar residues" evidence="6">
    <location>
        <begin position="19"/>
        <end position="29"/>
    </location>
</feature>
<proteinExistence type="inferred from homology"/>
<accession>K9FS72</accession>
<evidence type="ECO:0000313" key="8">
    <source>
        <dbReference type="Proteomes" id="UP000009882"/>
    </source>
</evidence>
<sequence length="674" mass="74495">MPAAYKGKGKGRDARQSRSRNTTPSSASAPTIPALPIQSYLENDVTKHIDLASMQYSDVLDLVAAQNIPDSKTLETLVEHLKGLSDMADLRGEVCNAGMREMSQKRKEVEDQELDREVRDRSKLKRETEEDDDIHKGGKLKKRKERPSGKEDRPLNHGAHELARQDGAETKVEGAASPASKNSKNAISDESSSLSPPSMMSPNGTTTAGDGPPPGTPGSETSTDSHQPEPQPAIPQVQVFGDNPLEFDDPTIYNIRDILPSMTDDEKKEIYSVAHFPKTDLAHMAAGVAPDKDFSNAKPSNQVSANTFQTYIEPYVRPLTEEDIAWLKERASQLQLLTCQHKANLSQGDRTTPFIMPRRGKKNYRQIWAEEDGVSYDSSQDDKDQLPLNQGRGSIEQLTDDKAETNEVSVGPLLSRLCSLLRYEHRTFPEDSNPSANGDTASVSGLGGDAMDIDQPIVEKENKGEPKPLPAATTFRDADPNDFKTSVAKLDHAQLDERAKAELRFIGFLGADDNPDYDAHYDDEVAERLRLLQSELKKQIVTNNARKARILKIAQEHMAMLEFTTIQDDLDSQVQQAYLKRTRTMGKSKKGAQPKHRPGGAGGGSHIAGSAGVSRPAVGDAAKIVMDRRRRWNEAFLPIFDDIKTTIPSKGESIFDPEVMAEYEKAELENWDEE</sequence>
<feature type="region of interest" description="Disordered" evidence="6">
    <location>
        <begin position="101"/>
        <end position="236"/>
    </location>
</feature>
<gene>
    <name evidence="7" type="ORF">PDIG_51430</name>
</gene>
<feature type="compositionally biased region" description="Basic and acidic residues" evidence="6">
    <location>
        <begin position="146"/>
        <end position="172"/>
    </location>
</feature>
<dbReference type="GO" id="GO:0005634">
    <property type="term" value="C:nucleus"/>
    <property type="evidence" value="ECO:0007669"/>
    <property type="project" value="UniProtKB-SubCell"/>
</dbReference>
<evidence type="ECO:0000256" key="6">
    <source>
        <dbReference type="SAM" id="MobiDB-lite"/>
    </source>
</evidence>
<dbReference type="Pfam" id="PF10198">
    <property type="entry name" value="Ada3"/>
    <property type="match status" value="1"/>
</dbReference>
<feature type="region of interest" description="Disordered" evidence="6">
    <location>
        <begin position="428"/>
        <end position="480"/>
    </location>
</feature>
<dbReference type="STRING" id="1170229.K9FS72"/>
<comment type="similarity">
    <text evidence="2">Belongs to the NGG1 family.</text>
</comment>
<evidence type="ECO:0000256" key="2">
    <source>
        <dbReference type="ARBA" id="ARBA00005330"/>
    </source>
</evidence>
<comment type="subcellular location">
    <subcellularLocation>
        <location evidence="1">Nucleus</location>
    </subcellularLocation>
</comment>
<dbReference type="Proteomes" id="UP000009882">
    <property type="component" value="Unassembled WGS sequence"/>
</dbReference>
<keyword evidence="3" id="KW-0805">Transcription regulation</keyword>
<dbReference type="InParanoid" id="K9FS72"/>
<dbReference type="EMBL" id="AKCT01000207">
    <property type="protein sequence ID" value="EKV11307.1"/>
    <property type="molecule type" value="Genomic_DNA"/>
</dbReference>
<keyword evidence="5" id="KW-0539">Nucleus</keyword>
<keyword evidence="4" id="KW-0804">Transcription</keyword>
<keyword evidence="8" id="KW-1185">Reference proteome</keyword>
<dbReference type="OMA" id="DLSHMMA"/>
<name>K9FS72_PEND2</name>
<dbReference type="FunCoup" id="K9FS72">
    <property type="interactions" value="344"/>
</dbReference>
<reference evidence="8" key="1">
    <citation type="journal article" date="2012" name="BMC Genomics">
        <title>Genome sequence of the necrotrophic fungus Penicillium digitatum, the main postharvest pathogen of citrus.</title>
        <authorList>
            <person name="Marcet-Houben M."/>
            <person name="Ballester A.-R."/>
            <person name="de la Fuente B."/>
            <person name="Harries E."/>
            <person name="Marcos J.F."/>
            <person name="Gonzalez-Candelas L."/>
            <person name="Gabaldon T."/>
        </authorList>
    </citation>
    <scope>NUCLEOTIDE SEQUENCE [LARGE SCALE GENOMIC DNA]</scope>
    <source>
        <strain evidence="8">PHI26 / CECT 20796</strain>
    </source>
</reference>
<feature type="region of interest" description="Disordered" evidence="6">
    <location>
        <begin position="583"/>
        <end position="614"/>
    </location>
</feature>
<dbReference type="OrthoDB" id="1232at2759"/>
<evidence type="ECO:0000256" key="3">
    <source>
        <dbReference type="ARBA" id="ARBA00023015"/>
    </source>
</evidence>
<evidence type="ECO:0000256" key="1">
    <source>
        <dbReference type="ARBA" id="ARBA00004123"/>
    </source>
</evidence>
<feature type="compositionally biased region" description="Low complexity" evidence="6">
    <location>
        <begin position="175"/>
        <end position="210"/>
    </location>
</feature>
<comment type="caution">
    <text evidence="7">The sequence shown here is derived from an EMBL/GenBank/DDBJ whole genome shotgun (WGS) entry which is preliminary data.</text>
</comment>
<dbReference type="PANTHER" id="PTHR13556">
    <property type="entry name" value="TRANSCRIPTIONAL ADAPTER 3-RELATED"/>
    <property type="match status" value="1"/>
</dbReference>
<dbReference type="GO" id="GO:0000124">
    <property type="term" value="C:SAGA complex"/>
    <property type="evidence" value="ECO:0007669"/>
    <property type="project" value="TreeGrafter"/>
</dbReference>